<keyword evidence="3" id="KW-1185">Reference proteome</keyword>
<name>A0A449BAT3_9BACT</name>
<dbReference type="Proteomes" id="UP000290876">
    <property type="component" value="Chromosome"/>
</dbReference>
<keyword evidence="1" id="KW-0472">Membrane</keyword>
<feature type="transmembrane region" description="Helical" evidence="1">
    <location>
        <begin position="34"/>
        <end position="55"/>
    </location>
</feature>
<dbReference type="OrthoDB" id="393362at2"/>
<keyword evidence="1" id="KW-0812">Transmembrane</keyword>
<evidence type="ECO:0000256" key="1">
    <source>
        <dbReference type="SAM" id="Phobius"/>
    </source>
</evidence>
<dbReference type="AlphaFoldDB" id="A0A449BAT3"/>
<accession>A0A449BAT3</accession>
<dbReference type="KEGG" id="mcob:NCTC10184_00520"/>
<dbReference type="NCBIfam" id="NF045833">
    <property type="entry name" value="P80_membrane"/>
    <property type="match status" value="1"/>
</dbReference>
<evidence type="ECO:0000313" key="2">
    <source>
        <dbReference type="EMBL" id="VEU78280.1"/>
    </source>
</evidence>
<dbReference type="EMBL" id="LR215043">
    <property type="protein sequence ID" value="VEU78280.1"/>
    <property type="molecule type" value="Genomic_DNA"/>
</dbReference>
<dbReference type="RefSeq" id="WP_129623115.1">
    <property type="nucleotide sequence ID" value="NZ_LR215043.1"/>
</dbReference>
<reference evidence="2 3" key="1">
    <citation type="submission" date="2019-01" db="EMBL/GenBank/DDBJ databases">
        <authorList>
            <consortium name="Pathogen Informatics"/>
        </authorList>
    </citation>
    <scope>NUCLEOTIDE SEQUENCE [LARGE SCALE GENOMIC DNA]</scope>
    <source>
        <strain evidence="2 3">NCTC10184</strain>
    </source>
</reference>
<organism evidence="2 3">
    <name type="scientific">Mycoplasmopsis columbinasalis</name>
    <dbReference type="NCBI Taxonomy" id="114880"/>
    <lineage>
        <taxon>Bacteria</taxon>
        <taxon>Bacillati</taxon>
        <taxon>Mycoplasmatota</taxon>
        <taxon>Mycoplasmoidales</taxon>
        <taxon>Metamycoplasmataceae</taxon>
        <taxon>Mycoplasmopsis</taxon>
    </lineage>
</organism>
<evidence type="ECO:0008006" key="4">
    <source>
        <dbReference type="Google" id="ProtNLM"/>
    </source>
</evidence>
<protein>
    <recommendedName>
        <fullName evidence="4">Membrane protein P80</fullName>
    </recommendedName>
</protein>
<proteinExistence type="predicted"/>
<gene>
    <name evidence="2" type="ORF">NCTC10184_00520</name>
</gene>
<keyword evidence="1" id="KW-1133">Transmembrane helix</keyword>
<sequence length="776" mass="88853">MGKRKESFFERLTKKNAQQDSVQVKPRKRKAKRFIWLGAGLTTVVATGITVPIVVTTTKTTYVDPLSENTVYYKFSDPSGAYNNFTIGSIEKSLKNTETQQNEAQLNEVYRYAIYYLYEQEAKASVEYQRLYNASRASTEEEVNNLRLKSLDELRTQYRNEIEDLKENTIKKFGISNWETEFNKILVENYGNAKTIEEAVENKVYQAIQNDALRRFRLNTNSVKTLVDRVAINDIYKTDENGEIDSSRILVRRGEKVFPWLKEITQEQLDAATGEIDGNYFKYNDDYMGFMTDSFVESERNANKFLEYYLNNDDPFIFTQFTLPGVAKVKNTDTWKVDRSAFKFLIYAWPVERYLDDETTRELANTLNFSFDMVQKYFKPLKTYLDQLQNTVTNSETLPTNLAIYNDVLQYIATDSTEIKNNFGSPGLNSLTSLLTASETTQNGFLAPKLKAALYPNSPMQPDSAEREVDYFGKLREIALNVYKKAWEKKYADDLSNHPVPSALPKFEDSTSDADKKKIVTEYNELLKNALEANNSTNKLALTDEEFDELVTQPLAALFQKQDATEESKKEQISTFYKLKDLDGAQIMLTSTGTTLIYPTQLEGETNALVKDLFKMILSDFIVEKKYSTLSNSIKYNVLKQINQTLSQRNYVLNTVLQNADFHQFLKSKVNSYALDDNGNTLANTNYTQAVIDDVNNLNKKMMQASINAKALAITKNVDAWMTQRAKDGADDRFEQSNGLTYITTHTETNPDGSRKTAGQIINDVLKELLVTFKER</sequence>
<evidence type="ECO:0000313" key="3">
    <source>
        <dbReference type="Proteomes" id="UP000290876"/>
    </source>
</evidence>